<feature type="domain" description="Bacterial sugar transferase" evidence="9">
    <location>
        <begin position="238"/>
        <end position="430"/>
    </location>
</feature>
<comment type="similarity">
    <text evidence="2">Belongs to the bacterial sugar transferase family.</text>
</comment>
<comment type="caution">
    <text evidence="10">The sequence shown here is derived from an EMBL/GenBank/DDBJ whole genome shotgun (WGS) entry which is preliminary data.</text>
</comment>
<dbReference type="PANTHER" id="PTHR30576">
    <property type="entry name" value="COLANIC BIOSYNTHESIS UDP-GLUCOSE LIPID CARRIER TRANSFERASE"/>
    <property type="match status" value="1"/>
</dbReference>
<dbReference type="EMBL" id="JACLZK010000001">
    <property type="protein sequence ID" value="MBC2882115.1"/>
    <property type="molecule type" value="Genomic_DNA"/>
</dbReference>
<evidence type="ECO:0000256" key="8">
    <source>
        <dbReference type="SAM" id="Phobius"/>
    </source>
</evidence>
<accession>A0A842J6B2</accession>
<evidence type="ECO:0000256" key="2">
    <source>
        <dbReference type="ARBA" id="ARBA00006464"/>
    </source>
</evidence>
<evidence type="ECO:0000259" key="9">
    <source>
        <dbReference type="Pfam" id="PF02397"/>
    </source>
</evidence>
<dbReference type="GO" id="GO:0005886">
    <property type="term" value="C:plasma membrane"/>
    <property type="evidence" value="ECO:0007669"/>
    <property type="project" value="UniProtKB-SubCell"/>
</dbReference>
<feature type="transmembrane region" description="Helical" evidence="8">
    <location>
        <begin position="7"/>
        <end position="26"/>
    </location>
</feature>
<feature type="transmembrane region" description="Helical" evidence="8">
    <location>
        <begin position="240"/>
        <end position="264"/>
    </location>
</feature>
<feature type="transmembrane region" description="Helical" evidence="8">
    <location>
        <begin position="46"/>
        <end position="64"/>
    </location>
</feature>
<dbReference type="AlphaFoldDB" id="A0A842J6B2"/>
<reference evidence="10 11" key="1">
    <citation type="submission" date="2020-08" db="EMBL/GenBank/DDBJ databases">
        <title>Complete genome and description of Campylobacter massiliensis Marseille-Q3452 sp. nov.</title>
        <authorList>
            <person name="Antezack A."/>
        </authorList>
    </citation>
    <scope>NUCLEOTIDE SEQUENCE [LARGE SCALE GENOMIC DNA]</scope>
    <source>
        <strain evidence="10 11">Marseille-Q3452</strain>
    </source>
</reference>
<dbReference type="PANTHER" id="PTHR30576:SF4">
    <property type="entry name" value="UNDECAPRENYL-PHOSPHATE GALACTOSE PHOSPHOTRANSFERASE"/>
    <property type="match status" value="1"/>
</dbReference>
<keyword evidence="11" id="KW-1185">Reference proteome</keyword>
<feature type="transmembrane region" description="Helical" evidence="8">
    <location>
        <begin position="107"/>
        <end position="129"/>
    </location>
</feature>
<evidence type="ECO:0000313" key="11">
    <source>
        <dbReference type="Proteomes" id="UP000552683"/>
    </source>
</evidence>
<evidence type="ECO:0000256" key="5">
    <source>
        <dbReference type="ARBA" id="ARBA00022692"/>
    </source>
</evidence>
<evidence type="ECO:0000256" key="3">
    <source>
        <dbReference type="ARBA" id="ARBA00022475"/>
    </source>
</evidence>
<evidence type="ECO:0000256" key="4">
    <source>
        <dbReference type="ARBA" id="ARBA00022679"/>
    </source>
</evidence>
<evidence type="ECO:0000313" key="10">
    <source>
        <dbReference type="EMBL" id="MBC2882115.1"/>
    </source>
</evidence>
<proteinExistence type="inferred from homology"/>
<gene>
    <name evidence="10" type="ORF">H7R39_02285</name>
</gene>
<dbReference type="GO" id="GO:0016780">
    <property type="term" value="F:phosphotransferase activity, for other substituted phosphate groups"/>
    <property type="evidence" value="ECO:0007669"/>
    <property type="project" value="TreeGrafter"/>
</dbReference>
<keyword evidence="6 8" id="KW-1133">Transmembrane helix</keyword>
<keyword evidence="7 8" id="KW-0472">Membrane</keyword>
<evidence type="ECO:0000256" key="7">
    <source>
        <dbReference type="ARBA" id="ARBA00023136"/>
    </source>
</evidence>
<organism evidence="10 11">
    <name type="scientific">Campylobacter massiliensis</name>
    <dbReference type="NCBI Taxonomy" id="2762557"/>
    <lineage>
        <taxon>Bacteria</taxon>
        <taxon>Pseudomonadati</taxon>
        <taxon>Campylobacterota</taxon>
        <taxon>Epsilonproteobacteria</taxon>
        <taxon>Campylobacterales</taxon>
        <taxon>Campylobacteraceae</taxon>
        <taxon>Campylobacter</taxon>
    </lineage>
</organism>
<keyword evidence="3" id="KW-1003">Cell membrane</keyword>
<evidence type="ECO:0000256" key="1">
    <source>
        <dbReference type="ARBA" id="ARBA00004236"/>
    </source>
</evidence>
<feature type="transmembrane region" description="Helical" evidence="8">
    <location>
        <begin position="76"/>
        <end position="95"/>
    </location>
</feature>
<keyword evidence="4 10" id="KW-0808">Transferase</keyword>
<sequence>MKKQLCNIILLVVDIFAIWVSFGVAVELKNLFYGNHILWDISRYQGFAIAYAVMIFLFLYQGIYARRYDFWHETGIVVKSCFLGLLLTLATLALIKINYEFSRASLILGFAFMVFLVPIFKFTAKLFLFRLGIWKKRAKILGENNEFELEIFTDRYLGYVRAEEVDYESLFIGGSGLDAQDLNELIEQNIKENKEILFTPVLRGYDFTRVHIYSIFNSRTSLFALQNSLQNKFNIALKRALDILLILLASPFLIIIFGAVVLIMKINEPNGRILFSHQRMGLNGKLFGCLKFRSMRENGDEILKKYLEKNPQEVEYFKKYHKYKNDPRITKFGDFMRKTSLDELPQLINVLKGEMSIVGPRPCAQYEKKDMGKYADLILGVMPGITGVWQVSGRSDVDFGMRAQMDAWYMKNWCIWNDIVIIIKTFKVVLMRKGAS</sequence>
<dbReference type="Pfam" id="PF02397">
    <property type="entry name" value="Bac_transf"/>
    <property type="match status" value="1"/>
</dbReference>
<comment type="subcellular location">
    <subcellularLocation>
        <location evidence="1">Cell membrane</location>
    </subcellularLocation>
</comment>
<protein>
    <submittedName>
        <fullName evidence="10">Sugar transferase</fullName>
    </submittedName>
</protein>
<name>A0A842J6B2_9BACT</name>
<evidence type="ECO:0000256" key="6">
    <source>
        <dbReference type="ARBA" id="ARBA00022989"/>
    </source>
</evidence>
<keyword evidence="5 8" id="KW-0812">Transmembrane</keyword>
<dbReference type="Proteomes" id="UP000552683">
    <property type="component" value="Unassembled WGS sequence"/>
</dbReference>
<dbReference type="InterPro" id="IPR003362">
    <property type="entry name" value="Bact_transf"/>
</dbReference>
<dbReference type="RefSeq" id="WP_185897795.1">
    <property type="nucleotide sequence ID" value="NZ_JACLZK010000001.1"/>
</dbReference>